<dbReference type="InterPro" id="IPR018244">
    <property type="entry name" value="Allrgn_V5/Tpx1_CS"/>
</dbReference>
<accession>A0AAP0L4L5</accession>
<keyword evidence="5" id="KW-0611">Plant defense</keyword>
<feature type="domain" description="SCP" evidence="6">
    <location>
        <begin position="75"/>
        <end position="206"/>
    </location>
</feature>
<keyword evidence="3" id="KW-0732">Signal</keyword>
<name>A0AAP0L4L5_9MAGN</name>
<keyword evidence="4" id="KW-1015">Disulfide bond</keyword>
<comment type="function">
    <text evidence="1">Probably involved in the defense reaction of plants against pathogens.</text>
</comment>
<evidence type="ECO:0000256" key="3">
    <source>
        <dbReference type="ARBA" id="ARBA00022729"/>
    </source>
</evidence>
<dbReference type="GO" id="GO:0005576">
    <property type="term" value="C:extracellular region"/>
    <property type="evidence" value="ECO:0007669"/>
    <property type="project" value="InterPro"/>
</dbReference>
<dbReference type="PANTHER" id="PTHR10334">
    <property type="entry name" value="CYSTEINE-RICH SECRETORY PROTEIN-RELATED"/>
    <property type="match status" value="1"/>
</dbReference>
<dbReference type="AlphaFoldDB" id="A0AAP0L4L5"/>
<dbReference type="PROSITE" id="PS01010">
    <property type="entry name" value="CRISP_2"/>
    <property type="match status" value="1"/>
</dbReference>
<dbReference type="EMBL" id="JBBNAF010000002">
    <property type="protein sequence ID" value="KAK9163577.1"/>
    <property type="molecule type" value="Genomic_DNA"/>
</dbReference>
<evidence type="ECO:0000313" key="8">
    <source>
        <dbReference type="Proteomes" id="UP001420932"/>
    </source>
</evidence>
<evidence type="ECO:0000256" key="5">
    <source>
        <dbReference type="ARBA" id="ARBA00023265"/>
    </source>
</evidence>
<comment type="caution">
    <text evidence="7">The sequence shown here is derived from an EMBL/GenBank/DDBJ whole genome shotgun (WGS) entry which is preliminary data.</text>
</comment>
<dbReference type="FunFam" id="3.40.33.10:FF:000006">
    <property type="entry name" value="Putative pathogenesis-related protein 1"/>
    <property type="match status" value="1"/>
</dbReference>
<keyword evidence="5" id="KW-0568">Pathogenesis-related protein</keyword>
<dbReference type="PROSITE" id="PS01009">
    <property type="entry name" value="CRISP_1"/>
    <property type="match status" value="1"/>
</dbReference>
<reference evidence="7 8" key="1">
    <citation type="submission" date="2024-01" db="EMBL/GenBank/DDBJ databases">
        <title>Genome assemblies of Stephania.</title>
        <authorList>
            <person name="Yang L."/>
        </authorList>
    </citation>
    <scope>NUCLEOTIDE SEQUENCE [LARGE SCALE GENOMIC DNA]</scope>
    <source>
        <strain evidence="7">YNDBR</strain>
        <tissue evidence="7">Leaf</tissue>
    </source>
</reference>
<gene>
    <name evidence="7" type="ORF">Syun_004479</name>
</gene>
<dbReference type="CDD" id="cd05381">
    <property type="entry name" value="CAP_PR-1"/>
    <property type="match status" value="1"/>
</dbReference>
<evidence type="ECO:0000259" key="6">
    <source>
        <dbReference type="SMART" id="SM00198"/>
    </source>
</evidence>
<dbReference type="Proteomes" id="UP001420932">
    <property type="component" value="Unassembled WGS sequence"/>
</dbReference>
<dbReference type="SUPFAM" id="SSF55797">
    <property type="entry name" value="PR-1-like"/>
    <property type="match status" value="1"/>
</dbReference>
<dbReference type="SMART" id="SM00198">
    <property type="entry name" value="SCP"/>
    <property type="match status" value="1"/>
</dbReference>
<comment type="similarity">
    <text evidence="2">Belongs to the CRISP family.</text>
</comment>
<dbReference type="Pfam" id="PF00188">
    <property type="entry name" value="CAP"/>
    <property type="match status" value="1"/>
</dbReference>
<dbReference type="InterPro" id="IPR035940">
    <property type="entry name" value="CAP_sf"/>
</dbReference>
<dbReference type="InterPro" id="IPR001283">
    <property type="entry name" value="CRISP-related"/>
</dbReference>
<dbReference type="PRINTS" id="PR00837">
    <property type="entry name" value="V5TPXLIKE"/>
</dbReference>
<dbReference type="InterPro" id="IPR002413">
    <property type="entry name" value="V5_allergen-like"/>
</dbReference>
<protein>
    <recommendedName>
        <fullName evidence="6">SCP domain-containing protein</fullName>
    </recommendedName>
</protein>
<sequence>MLEDLANIYSTFANNAKGLSHEWLGLRISFPLISRVADQAKRRLVTTSEPVDKIEVGLVCLVSTSILAHLAVQAQSPQDYLDPHNAARAQVGVGALVWDDTVAATALNYAYQRAGDCSLVHSGNPNYGENLAMSTGSLSPAEAVKLWTDEQQYYDYNSNTCIGGVCGHYTQVVWANSVRLGCASVTCNSGGTFVICNYYPPGNVNGQRPY</sequence>
<organism evidence="7 8">
    <name type="scientific">Stephania yunnanensis</name>
    <dbReference type="NCBI Taxonomy" id="152371"/>
    <lineage>
        <taxon>Eukaryota</taxon>
        <taxon>Viridiplantae</taxon>
        <taxon>Streptophyta</taxon>
        <taxon>Embryophyta</taxon>
        <taxon>Tracheophyta</taxon>
        <taxon>Spermatophyta</taxon>
        <taxon>Magnoliopsida</taxon>
        <taxon>Ranunculales</taxon>
        <taxon>Menispermaceae</taxon>
        <taxon>Menispermoideae</taxon>
        <taxon>Cissampelideae</taxon>
        <taxon>Stephania</taxon>
    </lineage>
</organism>
<keyword evidence="8" id="KW-1185">Reference proteome</keyword>
<proteinExistence type="inferred from homology"/>
<dbReference type="GO" id="GO:0098542">
    <property type="term" value="P:defense response to other organism"/>
    <property type="evidence" value="ECO:0007669"/>
    <property type="project" value="UniProtKB-ARBA"/>
</dbReference>
<dbReference type="PRINTS" id="PR00838">
    <property type="entry name" value="V5ALLERGEN"/>
</dbReference>
<evidence type="ECO:0000256" key="4">
    <source>
        <dbReference type="ARBA" id="ARBA00023157"/>
    </source>
</evidence>
<evidence type="ECO:0000313" key="7">
    <source>
        <dbReference type="EMBL" id="KAK9163577.1"/>
    </source>
</evidence>
<evidence type="ECO:0000256" key="2">
    <source>
        <dbReference type="ARBA" id="ARBA00009923"/>
    </source>
</evidence>
<dbReference type="Gene3D" id="3.40.33.10">
    <property type="entry name" value="CAP"/>
    <property type="match status" value="1"/>
</dbReference>
<dbReference type="InterPro" id="IPR014044">
    <property type="entry name" value="CAP_dom"/>
</dbReference>
<evidence type="ECO:0000256" key="1">
    <source>
        <dbReference type="ARBA" id="ARBA00003143"/>
    </source>
</evidence>